<evidence type="ECO:0000313" key="2">
    <source>
        <dbReference type="Proteomes" id="UP001062846"/>
    </source>
</evidence>
<dbReference type="EMBL" id="CM046390">
    <property type="protein sequence ID" value="KAI8565598.1"/>
    <property type="molecule type" value="Genomic_DNA"/>
</dbReference>
<evidence type="ECO:0000313" key="1">
    <source>
        <dbReference type="EMBL" id="KAI8565598.1"/>
    </source>
</evidence>
<keyword evidence="2" id="KW-1185">Reference proteome</keyword>
<organism evidence="1 2">
    <name type="scientific">Rhododendron molle</name>
    <name type="common">Chinese azalea</name>
    <name type="synonym">Azalea mollis</name>
    <dbReference type="NCBI Taxonomy" id="49168"/>
    <lineage>
        <taxon>Eukaryota</taxon>
        <taxon>Viridiplantae</taxon>
        <taxon>Streptophyta</taxon>
        <taxon>Embryophyta</taxon>
        <taxon>Tracheophyta</taxon>
        <taxon>Spermatophyta</taxon>
        <taxon>Magnoliopsida</taxon>
        <taxon>eudicotyledons</taxon>
        <taxon>Gunneridae</taxon>
        <taxon>Pentapetalae</taxon>
        <taxon>asterids</taxon>
        <taxon>Ericales</taxon>
        <taxon>Ericaceae</taxon>
        <taxon>Ericoideae</taxon>
        <taxon>Rhodoreae</taxon>
        <taxon>Rhododendron</taxon>
    </lineage>
</organism>
<sequence>MASAPSLFCCIFFIIFIAAMDSPVQASKEFKVGGSEGWRTPDENESAIYDQWSARKRFRVGDSLRETLNALKSCVLFEFEWQITRGM</sequence>
<proteinExistence type="predicted"/>
<dbReference type="Proteomes" id="UP001062846">
    <property type="component" value="Chromosome 3"/>
</dbReference>
<name>A0ACC0PM58_RHOML</name>
<gene>
    <name evidence="1" type="ORF">RHMOL_Rhmol03G0272600</name>
</gene>
<comment type="caution">
    <text evidence="1">The sequence shown here is derived from an EMBL/GenBank/DDBJ whole genome shotgun (WGS) entry which is preliminary data.</text>
</comment>
<accession>A0ACC0PM58</accession>
<reference evidence="1" key="1">
    <citation type="submission" date="2022-02" db="EMBL/GenBank/DDBJ databases">
        <title>Plant Genome Project.</title>
        <authorList>
            <person name="Zhang R.-G."/>
        </authorList>
    </citation>
    <scope>NUCLEOTIDE SEQUENCE</scope>
    <source>
        <strain evidence="1">AT1</strain>
    </source>
</reference>
<protein>
    <submittedName>
        <fullName evidence="1">Uncharacterized protein</fullName>
    </submittedName>
</protein>